<feature type="compositionally biased region" description="Polar residues" evidence="1">
    <location>
        <begin position="32"/>
        <end position="44"/>
    </location>
</feature>
<protein>
    <submittedName>
        <fullName evidence="2">Uncharacterized protein</fullName>
    </submittedName>
</protein>
<dbReference type="Proteomes" id="UP000696485">
    <property type="component" value="Unassembled WGS sequence"/>
</dbReference>
<keyword evidence="3" id="KW-1185">Reference proteome</keyword>
<feature type="region of interest" description="Disordered" evidence="1">
    <location>
        <begin position="249"/>
        <end position="272"/>
    </location>
</feature>
<comment type="caution">
    <text evidence="2">The sequence shown here is derived from an EMBL/GenBank/DDBJ whole genome shotgun (WGS) entry which is preliminary data.</text>
</comment>
<dbReference type="EMBL" id="JAAAUY010000169">
    <property type="protein sequence ID" value="KAF9334052.1"/>
    <property type="molecule type" value="Genomic_DNA"/>
</dbReference>
<organism evidence="2 3">
    <name type="scientific">Podila minutissima</name>
    <dbReference type="NCBI Taxonomy" id="64525"/>
    <lineage>
        <taxon>Eukaryota</taxon>
        <taxon>Fungi</taxon>
        <taxon>Fungi incertae sedis</taxon>
        <taxon>Mucoromycota</taxon>
        <taxon>Mortierellomycotina</taxon>
        <taxon>Mortierellomycetes</taxon>
        <taxon>Mortierellales</taxon>
        <taxon>Mortierellaceae</taxon>
        <taxon>Podila</taxon>
    </lineage>
</organism>
<proteinExistence type="predicted"/>
<feature type="region of interest" description="Disordered" evidence="1">
    <location>
        <begin position="177"/>
        <end position="209"/>
    </location>
</feature>
<evidence type="ECO:0000313" key="2">
    <source>
        <dbReference type="EMBL" id="KAF9334052.1"/>
    </source>
</evidence>
<feature type="compositionally biased region" description="Polar residues" evidence="1">
    <location>
        <begin position="179"/>
        <end position="196"/>
    </location>
</feature>
<evidence type="ECO:0000313" key="3">
    <source>
        <dbReference type="Proteomes" id="UP000696485"/>
    </source>
</evidence>
<evidence type="ECO:0000256" key="1">
    <source>
        <dbReference type="SAM" id="MobiDB-lite"/>
    </source>
</evidence>
<accession>A0A9P5SSG5</accession>
<reference evidence="2" key="1">
    <citation type="journal article" date="2020" name="Fungal Divers.">
        <title>Resolving the Mortierellaceae phylogeny through synthesis of multi-gene phylogenetics and phylogenomics.</title>
        <authorList>
            <person name="Vandepol N."/>
            <person name="Liber J."/>
            <person name="Desiro A."/>
            <person name="Na H."/>
            <person name="Kennedy M."/>
            <person name="Barry K."/>
            <person name="Grigoriev I.V."/>
            <person name="Miller A.N."/>
            <person name="O'Donnell K."/>
            <person name="Stajich J.E."/>
            <person name="Bonito G."/>
        </authorList>
    </citation>
    <scope>NUCLEOTIDE SEQUENCE</scope>
    <source>
        <strain evidence="2">NVP1</strain>
    </source>
</reference>
<gene>
    <name evidence="2" type="ORF">BG006_002764</name>
</gene>
<name>A0A9P5SSG5_9FUNG</name>
<feature type="compositionally biased region" description="Basic residues" evidence="1">
    <location>
        <begin position="253"/>
        <end position="269"/>
    </location>
</feature>
<feature type="region of interest" description="Disordered" evidence="1">
    <location>
        <begin position="25"/>
        <end position="48"/>
    </location>
</feature>
<feature type="region of interest" description="Disordered" evidence="1">
    <location>
        <begin position="131"/>
        <end position="153"/>
    </location>
</feature>
<dbReference type="AlphaFoldDB" id="A0A9P5SSG5"/>
<sequence>MFSSQPPSVVCGGAIRGDSLYIADGDSRREPLTSTKYQTNSANPASVADHCSGPSIKSCTSTPILELSYGDHGCEQTCVRKNKILPPPTLSPMLPVTISNPASLNLTAQSPQKPKRTTSSTTMAMASYRRSNRSGSFANTISTTSDHEDEDSDVAHAWPTMDKFFFPDHCCRISACGQKKTQPQNNNKASRQQSVSELPPPLAKRDSSGNPFLTLSASIWGNGWHQVEPLPASFVKTIQRSNLAGYGCEHEGRSHRHRARHQNNNHHQTRGQDCQHNFAKHGYAGHAKQEARHRNNNNGAKAVNADASSWATICSSRLPRSLQFID</sequence>